<dbReference type="CDD" id="cd06259">
    <property type="entry name" value="YdcF-like"/>
    <property type="match status" value="1"/>
</dbReference>
<gene>
    <name evidence="3" type="ORF">SAMN05421823_11231</name>
</gene>
<proteinExistence type="predicted"/>
<reference evidence="3 4" key="1">
    <citation type="submission" date="2016-10" db="EMBL/GenBank/DDBJ databases">
        <authorList>
            <person name="de Groot N.N."/>
        </authorList>
    </citation>
    <scope>NUCLEOTIDE SEQUENCE [LARGE SCALE GENOMIC DNA]</scope>
    <source>
        <strain evidence="3 4">DSM 25186</strain>
    </source>
</reference>
<organism evidence="3 4">
    <name type="scientific">Catalinimonas alkaloidigena</name>
    <dbReference type="NCBI Taxonomy" id="1075417"/>
    <lineage>
        <taxon>Bacteria</taxon>
        <taxon>Pseudomonadati</taxon>
        <taxon>Bacteroidota</taxon>
        <taxon>Cytophagia</taxon>
        <taxon>Cytophagales</taxon>
        <taxon>Catalimonadaceae</taxon>
        <taxon>Catalinimonas</taxon>
    </lineage>
</organism>
<evidence type="ECO:0000313" key="3">
    <source>
        <dbReference type="EMBL" id="SDM30533.1"/>
    </source>
</evidence>
<keyword evidence="1" id="KW-1133">Transmembrane helix</keyword>
<accession>A0A1G9S4V3</accession>
<evidence type="ECO:0000313" key="4">
    <source>
        <dbReference type="Proteomes" id="UP000198510"/>
    </source>
</evidence>
<dbReference type="STRING" id="1075417.SAMN05421823_11231"/>
<dbReference type="InterPro" id="IPR051599">
    <property type="entry name" value="Cell_Envelope_Assoc"/>
</dbReference>
<dbReference type="Proteomes" id="UP000198510">
    <property type="component" value="Unassembled WGS sequence"/>
</dbReference>
<dbReference type="OrthoDB" id="9782395at2"/>
<name>A0A1G9S4V3_9BACT</name>
<protein>
    <submittedName>
        <fullName evidence="3">SanA protein</fullName>
    </submittedName>
</protein>
<dbReference type="InterPro" id="IPR003848">
    <property type="entry name" value="DUF218"/>
</dbReference>
<sequence length="216" mass="24516">MKRPLQKKILRWTTGCLAGVLLFCLFCNLWVVMSTRAYVYNNPEHIPANSVGLVLGTSPWYRSGHENPFFKHRIEAAVDLYRRGKVRHLIVSGDNATIYYNEPVYMLNALLQAGVPREAITLDYAGFRTLDSVVRCKEVFGQDSVTIISQSFHDFRALFIGKHYLKDPIAYAAPAPAEASPRTAVREMFARALAVLDLYVFHQQPRFLGKPEKLPV</sequence>
<evidence type="ECO:0000259" key="2">
    <source>
        <dbReference type="Pfam" id="PF02698"/>
    </source>
</evidence>
<keyword evidence="4" id="KW-1185">Reference proteome</keyword>
<dbReference type="Pfam" id="PF02698">
    <property type="entry name" value="DUF218"/>
    <property type="match status" value="1"/>
</dbReference>
<dbReference type="PANTHER" id="PTHR30336:SF6">
    <property type="entry name" value="INTEGRAL MEMBRANE PROTEIN"/>
    <property type="match status" value="1"/>
</dbReference>
<keyword evidence="1" id="KW-0812">Transmembrane</keyword>
<feature type="domain" description="DUF218" evidence="2">
    <location>
        <begin position="53"/>
        <end position="188"/>
    </location>
</feature>
<dbReference type="PANTHER" id="PTHR30336">
    <property type="entry name" value="INNER MEMBRANE PROTEIN, PROBABLE PERMEASE"/>
    <property type="match status" value="1"/>
</dbReference>
<dbReference type="EMBL" id="FNFO01000012">
    <property type="protein sequence ID" value="SDM30533.1"/>
    <property type="molecule type" value="Genomic_DNA"/>
</dbReference>
<evidence type="ECO:0000256" key="1">
    <source>
        <dbReference type="SAM" id="Phobius"/>
    </source>
</evidence>
<dbReference type="AlphaFoldDB" id="A0A1G9S4V3"/>
<dbReference type="GO" id="GO:0005886">
    <property type="term" value="C:plasma membrane"/>
    <property type="evidence" value="ECO:0007669"/>
    <property type="project" value="TreeGrafter"/>
</dbReference>
<keyword evidence="1" id="KW-0472">Membrane</keyword>
<feature type="transmembrane region" description="Helical" evidence="1">
    <location>
        <begin position="12"/>
        <end position="33"/>
    </location>
</feature>
<dbReference type="RefSeq" id="WP_089687016.1">
    <property type="nucleotide sequence ID" value="NZ_FNFO01000012.1"/>
</dbReference>